<protein>
    <submittedName>
        <fullName evidence="3">Tetratricopeptide TPR_2 repeat-containing protein</fullName>
    </submittedName>
</protein>
<reference evidence="3 4" key="1">
    <citation type="journal article" date="2014" name="Genome Announc.">
        <title>Genome Sequence and Methylome of Soil Bacterium Gemmatirosa kalamazoonensis KBS708T, a Member of the Rarely Cultivated Gemmatimonadetes Phylum.</title>
        <authorList>
            <person name="Debruyn J.M."/>
            <person name="Radosevich M."/>
            <person name="Wommack K.E."/>
            <person name="Polson S.W."/>
            <person name="Hauser L.J."/>
            <person name="Fawaz M.N."/>
            <person name="Korlach J."/>
            <person name="Tsai Y.C."/>
        </authorList>
    </citation>
    <scope>NUCLEOTIDE SEQUENCE [LARGE SCALE GENOMIC DNA]</scope>
    <source>
        <strain evidence="3 4">KBS708</strain>
    </source>
</reference>
<dbReference type="InParanoid" id="W0RDZ1"/>
<dbReference type="HOGENOM" id="CLU_075517_0_0_0"/>
<feature type="repeat" description="TPR" evidence="1">
    <location>
        <begin position="166"/>
        <end position="199"/>
    </location>
</feature>
<evidence type="ECO:0000256" key="2">
    <source>
        <dbReference type="SAM" id="SignalP"/>
    </source>
</evidence>
<keyword evidence="4" id="KW-1185">Reference proteome</keyword>
<dbReference type="Proteomes" id="UP000019151">
    <property type="component" value="Chromosome"/>
</dbReference>
<organism evidence="3 4">
    <name type="scientific">Gemmatirosa kalamazoonensis</name>
    <dbReference type="NCBI Taxonomy" id="861299"/>
    <lineage>
        <taxon>Bacteria</taxon>
        <taxon>Pseudomonadati</taxon>
        <taxon>Gemmatimonadota</taxon>
        <taxon>Gemmatimonadia</taxon>
        <taxon>Gemmatimonadales</taxon>
        <taxon>Gemmatimonadaceae</taxon>
        <taxon>Gemmatirosa</taxon>
    </lineage>
</organism>
<keyword evidence="1" id="KW-0802">TPR repeat</keyword>
<dbReference type="OrthoDB" id="955869at2"/>
<dbReference type="AlphaFoldDB" id="W0RDZ1"/>
<dbReference type="RefSeq" id="WP_025410177.1">
    <property type="nucleotide sequence ID" value="NZ_CP007128.1"/>
</dbReference>
<dbReference type="eggNOG" id="COG0457">
    <property type="taxonomic scope" value="Bacteria"/>
</dbReference>
<dbReference type="PROSITE" id="PS51257">
    <property type="entry name" value="PROKAR_LIPOPROTEIN"/>
    <property type="match status" value="1"/>
</dbReference>
<keyword evidence="2" id="KW-0732">Signal</keyword>
<dbReference type="SUPFAM" id="SSF48452">
    <property type="entry name" value="TPR-like"/>
    <property type="match status" value="1"/>
</dbReference>
<sequence>MPLARRPLTACAILIAACTQGCAARPPAPAPLPVGVEAVSLLGDTLRALPLAADVRARYERQLAEARLAYEHTPRDADSVIWLGRRLAYLGRFREAIDVYTRGIARHPSDARLYRHRGHRYISVREFDHAVADLVRASDLAFGTADQVEPDGQPNAQNRPIGTLHSNIAYHLGLAYYLQGDFAHAAAVFDREVDAARNDDRRVSALHWLYMSLRRQGRDAEAEEAIVPVKREMQVIENGTYHRLLLMYKGILPPDSLLTSGPNGEMSVTDATAAYGVANWHLYNGRRAEAERIFRRIVAGGQWGAFGYIAAEAELARRR</sequence>
<proteinExistence type="predicted"/>
<dbReference type="InterPro" id="IPR019734">
    <property type="entry name" value="TPR_rpt"/>
</dbReference>
<evidence type="ECO:0000256" key="1">
    <source>
        <dbReference type="PROSITE-ProRule" id="PRU00339"/>
    </source>
</evidence>
<feature type="chain" id="PRO_5004793969" evidence="2">
    <location>
        <begin position="24"/>
        <end position="319"/>
    </location>
</feature>
<feature type="repeat" description="TPR" evidence="1">
    <location>
        <begin position="77"/>
        <end position="110"/>
    </location>
</feature>
<evidence type="ECO:0000313" key="4">
    <source>
        <dbReference type="Proteomes" id="UP000019151"/>
    </source>
</evidence>
<name>W0RDZ1_9BACT</name>
<dbReference type="KEGG" id="gba:J421_1115"/>
<evidence type="ECO:0000313" key="3">
    <source>
        <dbReference type="EMBL" id="AHG88652.1"/>
    </source>
</evidence>
<dbReference type="STRING" id="861299.J421_1115"/>
<dbReference type="EMBL" id="CP007128">
    <property type="protein sequence ID" value="AHG88652.1"/>
    <property type="molecule type" value="Genomic_DNA"/>
</dbReference>
<feature type="signal peptide" evidence="2">
    <location>
        <begin position="1"/>
        <end position="23"/>
    </location>
</feature>
<dbReference type="Pfam" id="PF13176">
    <property type="entry name" value="TPR_7"/>
    <property type="match status" value="1"/>
</dbReference>
<gene>
    <name evidence="3" type="ORF">J421_1115</name>
</gene>
<dbReference type="PATRIC" id="fig|861299.3.peg.1130"/>
<dbReference type="InterPro" id="IPR011990">
    <property type="entry name" value="TPR-like_helical_dom_sf"/>
</dbReference>
<dbReference type="PROSITE" id="PS50005">
    <property type="entry name" value="TPR"/>
    <property type="match status" value="2"/>
</dbReference>
<accession>W0RDZ1</accession>
<dbReference type="Gene3D" id="1.25.40.10">
    <property type="entry name" value="Tetratricopeptide repeat domain"/>
    <property type="match status" value="1"/>
</dbReference>